<protein>
    <submittedName>
        <fullName evidence="2">Uncharacterized protein</fullName>
    </submittedName>
</protein>
<dbReference type="OrthoDB" id="754109at2759"/>
<keyword evidence="1" id="KW-0732">Signal</keyword>
<dbReference type="Proteomes" id="UP000657918">
    <property type="component" value="Chromosome 8"/>
</dbReference>
<evidence type="ECO:0000256" key="1">
    <source>
        <dbReference type="SAM" id="SignalP"/>
    </source>
</evidence>
<evidence type="ECO:0000313" key="2">
    <source>
        <dbReference type="EMBL" id="KAF9676877.1"/>
    </source>
</evidence>
<reference evidence="2 3" key="1">
    <citation type="submission" date="2020-10" db="EMBL/GenBank/DDBJ databases">
        <title>Plant Genome Project.</title>
        <authorList>
            <person name="Zhang R.-G."/>
        </authorList>
    </citation>
    <scope>NUCLEOTIDE SEQUENCE [LARGE SCALE GENOMIC DNA]</scope>
    <source>
        <strain evidence="2">FAFU-HL-1</strain>
        <tissue evidence="2">Leaf</tissue>
    </source>
</reference>
<dbReference type="PANTHER" id="PTHR37078:SF4">
    <property type="entry name" value="PROTEIN, PUTATIVE-RELATED"/>
    <property type="match status" value="1"/>
</dbReference>
<gene>
    <name evidence="2" type="ORF">SADUNF_Sadunf08G0049100</name>
</gene>
<organism evidence="2 3">
    <name type="scientific">Salix dunnii</name>
    <dbReference type="NCBI Taxonomy" id="1413687"/>
    <lineage>
        <taxon>Eukaryota</taxon>
        <taxon>Viridiplantae</taxon>
        <taxon>Streptophyta</taxon>
        <taxon>Embryophyta</taxon>
        <taxon>Tracheophyta</taxon>
        <taxon>Spermatophyta</taxon>
        <taxon>Magnoliopsida</taxon>
        <taxon>eudicotyledons</taxon>
        <taxon>Gunneridae</taxon>
        <taxon>Pentapetalae</taxon>
        <taxon>rosids</taxon>
        <taxon>fabids</taxon>
        <taxon>Malpighiales</taxon>
        <taxon>Salicaceae</taxon>
        <taxon>Saliceae</taxon>
        <taxon>Salix</taxon>
    </lineage>
</organism>
<sequence length="152" mass="16844">MDAPKQLLASVLLLLIVFDISPYPGAIEARPLALQRGNSKSFFASLGLECKCCDDARGECRSSWDSYCPKLKEMDAPKQLLASVLLLLIVFDISHYPGAIEARPLALQRGNSKSFFASLGLECKCCDDARGECRSSWDSYCPKLKCHPWKSH</sequence>
<feature type="signal peptide" evidence="1">
    <location>
        <begin position="1"/>
        <end position="29"/>
    </location>
</feature>
<dbReference type="AlphaFoldDB" id="A0A835JSZ8"/>
<dbReference type="EMBL" id="JADGMS010000008">
    <property type="protein sequence ID" value="KAF9676877.1"/>
    <property type="molecule type" value="Genomic_DNA"/>
</dbReference>
<proteinExistence type="predicted"/>
<dbReference type="PANTHER" id="PTHR37078">
    <property type="entry name" value="NODULE CYSTEINE-RICH (NCR) SECRETED PEPTIDE"/>
    <property type="match status" value="1"/>
</dbReference>
<keyword evidence="3" id="KW-1185">Reference proteome</keyword>
<feature type="chain" id="PRO_5032771570" evidence="1">
    <location>
        <begin position="30"/>
        <end position="152"/>
    </location>
</feature>
<accession>A0A835JSZ8</accession>
<evidence type="ECO:0000313" key="3">
    <source>
        <dbReference type="Proteomes" id="UP000657918"/>
    </source>
</evidence>
<name>A0A835JSZ8_9ROSI</name>
<comment type="caution">
    <text evidence="2">The sequence shown here is derived from an EMBL/GenBank/DDBJ whole genome shotgun (WGS) entry which is preliminary data.</text>
</comment>